<dbReference type="Proteomes" id="UP000305539">
    <property type="component" value="Unassembled WGS sequence"/>
</dbReference>
<dbReference type="InterPro" id="IPR018537">
    <property type="entry name" value="Peptidoglycan-bd_3"/>
</dbReference>
<comment type="caution">
    <text evidence="3">The sequence shown here is derived from an EMBL/GenBank/DDBJ whole genome shotgun (WGS) entry which is preliminary data.</text>
</comment>
<dbReference type="AlphaFoldDB" id="A0A4U1HR75"/>
<organism evidence="3 4">
    <name type="scientific">Trinickia terrae</name>
    <dbReference type="NCBI Taxonomy" id="2571161"/>
    <lineage>
        <taxon>Bacteria</taxon>
        <taxon>Pseudomonadati</taxon>
        <taxon>Pseudomonadota</taxon>
        <taxon>Betaproteobacteria</taxon>
        <taxon>Burkholderiales</taxon>
        <taxon>Burkholderiaceae</taxon>
        <taxon>Trinickia</taxon>
    </lineage>
</organism>
<dbReference type="Gene3D" id="1.20.141.10">
    <property type="entry name" value="Chitosanase, subunit A, domain 1"/>
    <property type="match status" value="1"/>
</dbReference>
<feature type="domain" description="TtsA-like Glycoside hydrolase family 108" evidence="1">
    <location>
        <begin position="8"/>
        <end position="97"/>
    </location>
</feature>
<keyword evidence="4" id="KW-1185">Reference proteome</keyword>
<dbReference type="CDD" id="cd13926">
    <property type="entry name" value="N-acetylmuramidase_GH108"/>
    <property type="match status" value="1"/>
</dbReference>
<protein>
    <submittedName>
        <fullName evidence="3">Uncharacterized protein</fullName>
    </submittedName>
</protein>
<accession>A0A4U1HR75</accession>
<name>A0A4U1HR75_9BURK</name>
<dbReference type="EMBL" id="SWJE01000013">
    <property type="protein sequence ID" value="TKC83821.1"/>
    <property type="molecule type" value="Genomic_DNA"/>
</dbReference>
<dbReference type="InterPro" id="IPR023346">
    <property type="entry name" value="Lysozyme-like_dom_sf"/>
</dbReference>
<evidence type="ECO:0000259" key="1">
    <source>
        <dbReference type="Pfam" id="PF05838"/>
    </source>
</evidence>
<gene>
    <name evidence="3" type="ORF">FAZ69_22575</name>
</gene>
<sequence length="188" mass="20610">MNVTSKIDALIGREGGYSSDPNDRGNWYLGKLEGTMWGVTAAEARSNGYMGPMRDMPRNTAVAIYEARYWSRPKLDQVDAISPQLAEKLFDIGVNAGPATGVKFMQRALNVLNQNGKAFPDIRADGGIGTMTLGALNAFLTARGADGHRVLYGMIAAQQSVFYIELAETRPDNERFEYGWQLNRALGV</sequence>
<feature type="domain" description="Peptidoglycan binding" evidence="2">
    <location>
        <begin position="101"/>
        <end position="183"/>
    </location>
</feature>
<dbReference type="Pfam" id="PF05838">
    <property type="entry name" value="Glyco_hydro_108"/>
    <property type="match status" value="1"/>
</dbReference>
<dbReference type="SUPFAM" id="SSF53955">
    <property type="entry name" value="Lysozyme-like"/>
    <property type="match status" value="1"/>
</dbReference>
<evidence type="ECO:0000259" key="2">
    <source>
        <dbReference type="Pfam" id="PF09374"/>
    </source>
</evidence>
<dbReference type="OrthoDB" id="9815229at2"/>
<evidence type="ECO:0000313" key="4">
    <source>
        <dbReference type="Proteomes" id="UP000305539"/>
    </source>
</evidence>
<dbReference type="InterPro" id="IPR008565">
    <property type="entry name" value="TtsA-like_GH18_dom"/>
</dbReference>
<dbReference type="Pfam" id="PF09374">
    <property type="entry name" value="PG_binding_3"/>
    <property type="match status" value="1"/>
</dbReference>
<evidence type="ECO:0000313" key="3">
    <source>
        <dbReference type="EMBL" id="TKC83821.1"/>
    </source>
</evidence>
<dbReference type="RefSeq" id="WP_136897325.1">
    <property type="nucleotide sequence ID" value="NZ_SWJE01000013.1"/>
</dbReference>
<reference evidence="3 4" key="1">
    <citation type="submission" date="2019-04" db="EMBL/GenBank/DDBJ databases">
        <title>Trinickia sp. 7GSK02, isolated from subtropical forest soil.</title>
        <authorList>
            <person name="Gao Z.-H."/>
            <person name="Qiu L.-H."/>
        </authorList>
    </citation>
    <scope>NUCLEOTIDE SEQUENCE [LARGE SCALE GENOMIC DNA]</scope>
    <source>
        <strain evidence="3 4">7GSK02</strain>
    </source>
</reference>
<proteinExistence type="predicted"/>